<dbReference type="Proteomes" id="UP001157915">
    <property type="component" value="Unassembled WGS sequence"/>
</dbReference>
<dbReference type="InterPro" id="IPR009387">
    <property type="entry name" value="HigB-2"/>
</dbReference>
<dbReference type="Pfam" id="PF06296">
    <property type="entry name" value="RelE"/>
    <property type="match status" value="1"/>
</dbReference>
<comment type="caution">
    <text evidence="1">The sequence shown here is derived from an EMBL/GenBank/DDBJ whole genome shotgun (WGS) entry which is preliminary data.</text>
</comment>
<organism evidence="1 2">
    <name type="scientific">Algoriphagus winogradskyi</name>
    <dbReference type="NCBI Taxonomy" id="237017"/>
    <lineage>
        <taxon>Bacteria</taxon>
        <taxon>Pseudomonadati</taxon>
        <taxon>Bacteroidota</taxon>
        <taxon>Cytophagia</taxon>
        <taxon>Cytophagales</taxon>
        <taxon>Cyclobacteriaceae</taxon>
        <taxon>Algoriphagus</taxon>
    </lineage>
</organism>
<sequence>MSYKVLVTSTFQKDTKRLFKKYPSIKSDLQHLIETLETNPTQGTALGNDLYKIRLAIGSTGKGKSGGARVISLVKVIREEVFLLSLYSKTEKSTISKEELSELISKLNR</sequence>
<reference evidence="1 2" key="1">
    <citation type="submission" date="2017-05" db="EMBL/GenBank/DDBJ databases">
        <authorList>
            <person name="Varghese N."/>
            <person name="Submissions S."/>
        </authorList>
    </citation>
    <scope>NUCLEOTIDE SEQUENCE [LARGE SCALE GENOMIC DNA]</scope>
    <source>
        <strain evidence="1 2">DSM 15360</strain>
    </source>
</reference>
<name>A0ABY1NN80_9BACT</name>
<proteinExistence type="predicted"/>
<gene>
    <name evidence="1" type="ORF">SAMN06265367_102178</name>
</gene>
<dbReference type="PIRSF" id="PIRSF039032">
    <property type="entry name" value="HigB-2"/>
    <property type="match status" value="1"/>
</dbReference>
<dbReference type="EMBL" id="FXUA01000002">
    <property type="protein sequence ID" value="SMP13079.1"/>
    <property type="molecule type" value="Genomic_DNA"/>
</dbReference>
<evidence type="ECO:0000313" key="1">
    <source>
        <dbReference type="EMBL" id="SMP13079.1"/>
    </source>
</evidence>
<evidence type="ECO:0000313" key="2">
    <source>
        <dbReference type="Proteomes" id="UP001157915"/>
    </source>
</evidence>
<dbReference type="RefSeq" id="WP_283411982.1">
    <property type="nucleotide sequence ID" value="NZ_FXUA01000002.1"/>
</dbReference>
<keyword evidence="2" id="KW-1185">Reference proteome</keyword>
<accession>A0ABY1NN80</accession>
<protein>
    <submittedName>
        <fullName evidence="1">RelE toxin of RelE / RelB toxin-antitoxin system</fullName>
    </submittedName>
</protein>